<evidence type="ECO:0000313" key="2">
    <source>
        <dbReference type="EMBL" id="KAJ4943974.1"/>
    </source>
</evidence>
<proteinExistence type="predicted"/>
<organism evidence="2 3">
    <name type="scientific">Protea cynaroides</name>
    <dbReference type="NCBI Taxonomy" id="273540"/>
    <lineage>
        <taxon>Eukaryota</taxon>
        <taxon>Viridiplantae</taxon>
        <taxon>Streptophyta</taxon>
        <taxon>Embryophyta</taxon>
        <taxon>Tracheophyta</taxon>
        <taxon>Spermatophyta</taxon>
        <taxon>Magnoliopsida</taxon>
        <taxon>Proteales</taxon>
        <taxon>Proteaceae</taxon>
        <taxon>Protea</taxon>
    </lineage>
</organism>
<protein>
    <submittedName>
        <fullName evidence="2">Uncharacterized protein</fullName>
    </submittedName>
</protein>
<evidence type="ECO:0000256" key="1">
    <source>
        <dbReference type="SAM" id="MobiDB-lite"/>
    </source>
</evidence>
<dbReference type="Proteomes" id="UP001141806">
    <property type="component" value="Unassembled WGS sequence"/>
</dbReference>
<comment type="caution">
    <text evidence="2">The sequence shown here is derived from an EMBL/GenBank/DDBJ whole genome shotgun (WGS) entry which is preliminary data.</text>
</comment>
<feature type="region of interest" description="Disordered" evidence="1">
    <location>
        <begin position="120"/>
        <end position="140"/>
    </location>
</feature>
<accession>A0A9Q0JS62</accession>
<evidence type="ECO:0000313" key="3">
    <source>
        <dbReference type="Proteomes" id="UP001141806"/>
    </source>
</evidence>
<gene>
    <name evidence="2" type="ORF">NE237_000109</name>
</gene>
<sequence length="191" mass="21526">MASTNGGGDQDFNVLKKSHRSLREAPRRLGRCGAKAVEDLLETFFAGKEDTNADLGNANPAPDHGLYGIPLQRLDFANLIQRLNQYMQLNSRDGFFGKSTGFQEQHQEVHQDGFLGKAAGNIHQHRPTSSSGTQNDKKKKIALVPSRYRERLKLHYHDVRQVLVLYLDEHRILSNSHVRLYSISSSASYSH</sequence>
<name>A0A9Q0JS62_9MAGN</name>
<reference evidence="2" key="1">
    <citation type="journal article" date="2023" name="Plant J.">
        <title>The genome of the king protea, Protea cynaroides.</title>
        <authorList>
            <person name="Chang J."/>
            <person name="Duong T.A."/>
            <person name="Schoeman C."/>
            <person name="Ma X."/>
            <person name="Roodt D."/>
            <person name="Barker N."/>
            <person name="Li Z."/>
            <person name="Van de Peer Y."/>
            <person name="Mizrachi E."/>
        </authorList>
    </citation>
    <scope>NUCLEOTIDE SEQUENCE</scope>
    <source>
        <tissue evidence="2">Young leaves</tissue>
    </source>
</reference>
<keyword evidence="3" id="KW-1185">Reference proteome</keyword>
<dbReference type="EMBL" id="JAMYWD010001262">
    <property type="protein sequence ID" value="KAJ4943974.1"/>
    <property type="molecule type" value="Genomic_DNA"/>
</dbReference>
<dbReference type="AlphaFoldDB" id="A0A9Q0JS62"/>